<feature type="region of interest" description="Disordered" evidence="1">
    <location>
        <begin position="561"/>
        <end position="637"/>
    </location>
</feature>
<feature type="non-terminal residue" evidence="2">
    <location>
        <position position="637"/>
    </location>
</feature>
<feature type="compositionally biased region" description="Polar residues" evidence="1">
    <location>
        <begin position="571"/>
        <end position="602"/>
    </location>
</feature>
<feature type="compositionally biased region" description="Polar residues" evidence="1">
    <location>
        <begin position="188"/>
        <end position="208"/>
    </location>
</feature>
<feature type="compositionally biased region" description="Polar residues" evidence="1">
    <location>
        <begin position="137"/>
        <end position="152"/>
    </location>
</feature>
<name>A0A1B6F6G9_9HEMI</name>
<reference evidence="2" key="1">
    <citation type="submission" date="2015-11" db="EMBL/GenBank/DDBJ databases">
        <title>De novo transcriptome assembly of four potential Pierce s Disease insect vectors from Arizona vineyards.</title>
        <authorList>
            <person name="Tassone E.E."/>
        </authorList>
    </citation>
    <scope>NUCLEOTIDE SEQUENCE</scope>
</reference>
<organism evidence="2">
    <name type="scientific">Cuerna arida</name>
    <dbReference type="NCBI Taxonomy" id="1464854"/>
    <lineage>
        <taxon>Eukaryota</taxon>
        <taxon>Metazoa</taxon>
        <taxon>Ecdysozoa</taxon>
        <taxon>Arthropoda</taxon>
        <taxon>Hexapoda</taxon>
        <taxon>Insecta</taxon>
        <taxon>Pterygota</taxon>
        <taxon>Neoptera</taxon>
        <taxon>Paraneoptera</taxon>
        <taxon>Hemiptera</taxon>
        <taxon>Auchenorrhyncha</taxon>
        <taxon>Membracoidea</taxon>
        <taxon>Cicadellidae</taxon>
        <taxon>Cicadellinae</taxon>
        <taxon>Proconiini</taxon>
        <taxon>Cuerna</taxon>
    </lineage>
</organism>
<feature type="compositionally biased region" description="Basic and acidic residues" evidence="1">
    <location>
        <begin position="260"/>
        <end position="272"/>
    </location>
</feature>
<proteinExistence type="predicted"/>
<evidence type="ECO:0000313" key="2">
    <source>
        <dbReference type="EMBL" id="JAS45774.1"/>
    </source>
</evidence>
<feature type="non-terminal residue" evidence="2">
    <location>
        <position position="1"/>
    </location>
</feature>
<accession>A0A1B6F6G9</accession>
<feature type="region of interest" description="Disordered" evidence="1">
    <location>
        <begin position="131"/>
        <end position="152"/>
    </location>
</feature>
<protein>
    <submittedName>
        <fullName evidence="2">Uncharacterized protein</fullName>
    </submittedName>
</protein>
<feature type="compositionally biased region" description="Low complexity" evidence="1">
    <location>
        <begin position="611"/>
        <end position="624"/>
    </location>
</feature>
<dbReference type="AlphaFoldDB" id="A0A1B6F6G9"/>
<gene>
    <name evidence="2" type="ORF">g.8906</name>
</gene>
<dbReference type="EMBL" id="GECZ01023995">
    <property type="protein sequence ID" value="JAS45774.1"/>
    <property type="molecule type" value="Transcribed_RNA"/>
</dbReference>
<evidence type="ECO:0000256" key="1">
    <source>
        <dbReference type="SAM" id="MobiDB-lite"/>
    </source>
</evidence>
<feature type="region of interest" description="Disordered" evidence="1">
    <location>
        <begin position="228"/>
        <end position="277"/>
    </location>
</feature>
<feature type="region of interest" description="Disordered" evidence="1">
    <location>
        <begin position="167"/>
        <end position="215"/>
    </location>
</feature>
<feature type="region of interest" description="Disordered" evidence="1">
    <location>
        <begin position="1"/>
        <end position="62"/>
    </location>
</feature>
<feature type="compositionally biased region" description="Polar residues" evidence="1">
    <location>
        <begin position="169"/>
        <end position="181"/>
    </location>
</feature>
<sequence>SLNKEVSSDTSIELSQETEGNCLDSSQNITEVVDNVTNSSSNIETNCKNASNNTSGSTDEYLAQNTNTNEPIKCEINVAGNPVNESVCGEKSCSEKVDNLQFNLSQKDIVMNENSSETPTEDINVNITNCAEDGNQKNDNSIKQNSFHEQSDNPTQAIEKQLEIDHSETLSNVPVNESTEQSDIKEGNSVSVSKEVQSDINGDSQKNLKNSEDGKYLKEDIDTSINVSGQSIDVKPMEEISNADTPKKEPVQKSSVIENSIKENSNKMKEDENNLETPADQKVVEINQLDENKSNEEHDKTNSLGQIVTNFTEEEKDSNQENNTVVDSTANEANSSVDAHTNLEKNSLKSYEEKHIEESNDIPEDQNCVSSKFNDCVNPCNILEVFNEKCINKENGLSLDTNFPSTTVIDSKRDNENQVEDMHDSKITLKEINASEVIEGKICNSFENNCQDDKCKQINLIPDKLNTEVSLDDISHGNDQSKADKIDHNLENKEVCFSKQETLDEVLSLNCNKDLSNNVESLISNNKDTMVVCENDITGNICNDYKNCVLVAENTSTLNISSESKEHKNDPNLTEDTSNLVHSQEISPSSDVNKSKLEQGTLSEVAEHTISETTTQTTEQTISEPTEHSISETTTQT</sequence>